<name>A0A346NNB9_9ALTE</name>
<evidence type="ECO:0000313" key="2">
    <source>
        <dbReference type="Proteomes" id="UP000262073"/>
    </source>
</evidence>
<dbReference type="Proteomes" id="UP000262073">
    <property type="component" value="Chromosome"/>
</dbReference>
<dbReference type="AlphaFoldDB" id="A0A346NNB9"/>
<organism evidence="1 2">
    <name type="scientific">Salinimonas sediminis</name>
    <dbReference type="NCBI Taxonomy" id="2303538"/>
    <lineage>
        <taxon>Bacteria</taxon>
        <taxon>Pseudomonadati</taxon>
        <taxon>Pseudomonadota</taxon>
        <taxon>Gammaproteobacteria</taxon>
        <taxon>Alteromonadales</taxon>
        <taxon>Alteromonadaceae</taxon>
        <taxon>Alteromonas/Salinimonas group</taxon>
        <taxon>Salinimonas</taxon>
    </lineage>
</organism>
<dbReference type="RefSeq" id="WP_108568247.1">
    <property type="nucleotide sequence ID" value="NZ_CP031769.1"/>
</dbReference>
<evidence type="ECO:0000313" key="1">
    <source>
        <dbReference type="EMBL" id="AXR07026.1"/>
    </source>
</evidence>
<proteinExistence type="predicted"/>
<keyword evidence="2" id="KW-1185">Reference proteome</keyword>
<dbReference type="EMBL" id="CP031769">
    <property type="protein sequence ID" value="AXR07026.1"/>
    <property type="molecule type" value="Genomic_DNA"/>
</dbReference>
<accession>A0A346NNB9</accession>
<reference evidence="1 2" key="1">
    <citation type="submission" date="2018-08" db="EMBL/GenBank/DDBJ databases">
        <title>Salinimonas sediminis sp. nov., a piezophilic bacterium isolated from a deep-sea sediment sample from the New Britain Trench.</title>
        <authorList>
            <person name="Cao J."/>
        </authorList>
    </citation>
    <scope>NUCLEOTIDE SEQUENCE [LARGE SCALE GENOMIC DNA]</scope>
    <source>
        <strain evidence="1 2">N102</strain>
    </source>
</reference>
<protein>
    <submittedName>
        <fullName evidence="1">Uncharacterized protein</fullName>
    </submittedName>
</protein>
<dbReference type="KEGG" id="salm:D0Y50_12105"/>
<gene>
    <name evidence="1" type="ORF">D0Y50_12105</name>
</gene>
<dbReference type="OrthoDB" id="1438245at2"/>
<sequence>MTAQHCEAIYYQAQWREMNTCPLDSYFLLTQHTGFEQAGTALTRGYIAEWEIIDDRLYLCSVTTDPPASPNLIETLFPGCSKRVFAHWYSGVLVLPEGATLPYLHVGFAGQREKQRLLYLKKGVVTGSIIKESPPCLLRFMDI</sequence>